<dbReference type="EMBL" id="VSSQ01077645">
    <property type="protein sequence ID" value="MPN27660.1"/>
    <property type="molecule type" value="Genomic_DNA"/>
</dbReference>
<organism evidence="2">
    <name type="scientific">bioreactor metagenome</name>
    <dbReference type="NCBI Taxonomy" id="1076179"/>
    <lineage>
        <taxon>unclassified sequences</taxon>
        <taxon>metagenomes</taxon>
        <taxon>ecological metagenomes</taxon>
    </lineage>
</organism>
<comment type="caution">
    <text evidence="2">The sequence shown here is derived from an EMBL/GenBank/DDBJ whole genome shotgun (WGS) entry which is preliminary data.</text>
</comment>
<protein>
    <submittedName>
        <fullName evidence="2">Uncharacterized protein</fullName>
    </submittedName>
</protein>
<sequence length="66" mass="7439">MTEQTTPRHCLTKADHRTNPALRVHPDDEMTFPMAAKRKRQKRTASPPLDGDAALYPALQPMQGNQ</sequence>
<proteinExistence type="predicted"/>
<evidence type="ECO:0000313" key="2">
    <source>
        <dbReference type="EMBL" id="MPN27660.1"/>
    </source>
</evidence>
<feature type="region of interest" description="Disordered" evidence="1">
    <location>
        <begin position="1"/>
        <end position="66"/>
    </location>
</feature>
<evidence type="ECO:0000256" key="1">
    <source>
        <dbReference type="SAM" id="MobiDB-lite"/>
    </source>
</evidence>
<reference evidence="2" key="1">
    <citation type="submission" date="2019-08" db="EMBL/GenBank/DDBJ databases">
        <authorList>
            <person name="Kucharzyk K."/>
            <person name="Murdoch R.W."/>
            <person name="Higgins S."/>
            <person name="Loffler F."/>
        </authorList>
    </citation>
    <scope>NUCLEOTIDE SEQUENCE</scope>
</reference>
<gene>
    <name evidence="2" type="ORF">SDC9_175094</name>
</gene>
<accession>A0A645GNA8</accession>
<dbReference type="AlphaFoldDB" id="A0A645GNA8"/>
<feature type="compositionally biased region" description="Basic and acidic residues" evidence="1">
    <location>
        <begin position="12"/>
        <end position="28"/>
    </location>
</feature>
<name>A0A645GNA8_9ZZZZ</name>